<dbReference type="Proteomes" id="UP000198324">
    <property type="component" value="Unassembled WGS sequence"/>
</dbReference>
<dbReference type="PANTHER" id="PTHR38760">
    <property type="entry name" value="ADENYLATE CYCLASE"/>
    <property type="match status" value="1"/>
</dbReference>
<evidence type="ECO:0000259" key="1">
    <source>
        <dbReference type="Pfam" id="PF12633"/>
    </source>
</evidence>
<dbReference type="GO" id="GO:0006171">
    <property type="term" value="P:cAMP biosynthetic process"/>
    <property type="evidence" value="ECO:0007669"/>
    <property type="project" value="InterPro"/>
</dbReference>
<dbReference type="Gene3D" id="2.160.20.80">
    <property type="entry name" value="E3 ubiquitin-protein ligase SopA"/>
    <property type="match status" value="1"/>
</dbReference>
<feature type="domain" description="Adenylate cyclase class-I N-terminal" evidence="1">
    <location>
        <begin position="672"/>
        <end position="871"/>
    </location>
</feature>
<proteinExistence type="predicted"/>
<dbReference type="OrthoDB" id="5436892at2"/>
<dbReference type="PANTHER" id="PTHR38760:SF1">
    <property type="entry name" value="ADENYLATE CYCLASE"/>
    <property type="match status" value="1"/>
</dbReference>
<protein>
    <submittedName>
        <fullName evidence="2">Adenylate cyclase, class 1</fullName>
    </submittedName>
</protein>
<dbReference type="InterPro" id="IPR000274">
    <property type="entry name" value="Adenylate_cyclase_1"/>
</dbReference>
<dbReference type="Pfam" id="PF13599">
    <property type="entry name" value="Pentapeptide_4"/>
    <property type="match status" value="1"/>
</dbReference>
<accession>A0A239B398</accession>
<reference evidence="2 3" key="1">
    <citation type="submission" date="2017-06" db="EMBL/GenBank/DDBJ databases">
        <authorList>
            <person name="Kim H.J."/>
            <person name="Triplett B.A."/>
        </authorList>
    </citation>
    <scope>NUCLEOTIDE SEQUENCE [LARGE SCALE GENOMIC DNA]</scope>
    <source>
        <strain evidence="2 3">DSM 13116</strain>
    </source>
</reference>
<keyword evidence="3" id="KW-1185">Reference proteome</keyword>
<dbReference type="RefSeq" id="WP_089274601.1">
    <property type="nucleotide sequence ID" value="NZ_FZOC01000004.1"/>
</dbReference>
<dbReference type="InterPro" id="IPR024685">
    <property type="entry name" value="Adenylate_cyclase_1_N"/>
</dbReference>
<dbReference type="Pfam" id="PF12633">
    <property type="entry name" value="Adenyl_cycl_N"/>
    <property type="match status" value="1"/>
</dbReference>
<dbReference type="InterPro" id="IPR001646">
    <property type="entry name" value="5peptide_repeat"/>
</dbReference>
<evidence type="ECO:0000313" key="3">
    <source>
        <dbReference type="Proteomes" id="UP000198324"/>
    </source>
</evidence>
<dbReference type="GO" id="GO:0004016">
    <property type="term" value="F:adenylate cyclase activity"/>
    <property type="evidence" value="ECO:0007669"/>
    <property type="project" value="InterPro"/>
</dbReference>
<dbReference type="EMBL" id="FZOC01000004">
    <property type="protein sequence ID" value="SNS02435.1"/>
    <property type="molecule type" value="Genomic_DNA"/>
</dbReference>
<sequence length="1288" mass="138197">MNAALHDAAAALRRLAGNGQQDAARVLTDLCGQARQAMEAALDSPLTGADAAAAGECAFLLSARLRGQRDPALANRLFQTIAAMGRVGRMQAVQHVQARTLPLSQVSALLQTLPGRDFLALLNDLLLQCPAEDRQLAAWLRGILPGPGKIDAQEAMLFLKALAPSLGGEGLPLARPLREALLGAGIAESLSQALAGNPGPAAEETLLLAAEALASPSAQAEALAHALRAAGTEGPNRLPSLLAAPPDLEPRDEALFMEMRRMALRPDAPAQLLGAAQTEPEMLGLVLADLLAGGGPKAASALRVLPLLPRLGLASALGALAPEAQAHLRARLLAVLALLEPDLLRRAAKAFGTKAGLSGQATQAVVGLLRNGISAGASAFFNAQNWDMAPPEPRKPATRRTPLAEALKHSPAILKDQALSHSPLAGAALDTLTMTGCDLVHCRFSGVSFRNVRLSSCSLVGCVFEDCSFQSCTFAATDLCGCAISSCRLDGCSLEGCDLSRAGVENSAFTGCDLSDCSLAGAHLRKTRLESASLRGCVLSGARFTECALSRLTLQRCDLCGALLERCACRGLELDATALAHARVAGSECTQMRLWRSPSQGLAVQGGHSDSHRLVQACFATRAMRLDAAGAHDAAHDPELLHGPGAAFATACVEAFLRVDEARRTLCAMRGQDHRRHELALERLDEEQGRVLALLPVLLASPVFEQARGLEGVPACGVAGRPRLGLPRREERALLERLFPGLTLPASAKDLREPVLLLEAVYAIGSLGSVAQREHSDVDCWVCVRPGPACPKGGFEAAREGLARKLSALEAWLWEQFALETHFFPMTMQAVRQNDFGMSDKESSGSAQAALLKEEFYRTALKLTGRDLLWWAAPPEATQEEAQALLEEIALLAPRTAAELVDLGQPRPIPPQEYFGACLWQIVKALHSPYKSVMKLGLLEKYAGQGESTRLLCDRIKEAVLRGRRLAEDVDPYLSLFTSIRKHYRQQGAEASLALIGECLRLKADVAQDDLPAEFHTPALPQGDGQGGGAFGAALRLGVLVNQFMISAYRRIQEGLRAHKESAQISPQDLTRLGRRIAANFAQHPHKLGLVPFLSDDIAFTELFFYAEKAPGKRTVWGVKGKDKNAGKAPVEALPPIRRDTDVVRLIAWILFNGLYDPRQAVHAERSLAPIALLDLQGLLADLLAFFPPRTTLEPELDEYLKRERVCQAYIIANLPVPTDKTKILSVSVLYATNWGEVFCQSFDNPPLTLQKSPLAFLRESLAKPVDAETELRSFLPKKSAAPKIRVV</sequence>
<dbReference type="SUPFAM" id="SSF141571">
    <property type="entry name" value="Pentapeptide repeat-like"/>
    <property type="match status" value="1"/>
</dbReference>
<organism evidence="2 3">
    <name type="scientific">Humidesulfovibrio mexicanus</name>
    <dbReference type="NCBI Taxonomy" id="147047"/>
    <lineage>
        <taxon>Bacteria</taxon>
        <taxon>Pseudomonadati</taxon>
        <taxon>Thermodesulfobacteriota</taxon>
        <taxon>Desulfovibrionia</taxon>
        <taxon>Desulfovibrionales</taxon>
        <taxon>Desulfovibrionaceae</taxon>
        <taxon>Humidesulfovibrio</taxon>
    </lineage>
</organism>
<evidence type="ECO:0000313" key="2">
    <source>
        <dbReference type="EMBL" id="SNS02435.1"/>
    </source>
</evidence>
<dbReference type="Pfam" id="PF01295">
    <property type="entry name" value="Adenylate_cycl"/>
    <property type="match status" value="2"/>
</dbReference>
<name>A0A239B398_9BACT</name>
<gene>
    <name evidence="2" type="ORF">SAMN04488503_2406</name>
</gene>